<comment type="caution">
    <text evidence="2">The sequence shown here is derived from an EMBL/GenBank/DDBJ whole genome shotgun (WGS) entry which is preliminary data.</text>
</comment>
<dbReference type="Proteomes" id="UP000233332">
    <property type="component" value="Unassembled WGS sequence"/>
</dbReference>
<protein>
    <submittedName>
        <fullName evidence="2">Uncharacterized protein</fullName>
    </submittedName>
</protein>
<keyword evidence="1" id="KW-0472">Membrane</keyword>
<proteinExistence type="predicted"/>
<dbReference type="RefSeq" id="WP_101299542.1">
    <property type="nucleotide sequence ID" value="NZ_NXGX01000001.1"/>
</dbReference>
<keyword evidence="1" id="KW-0812">Transmembrane</keyword>
<keyword evidence="1" id="KW-1133">Transmembrane helix</keyword>
<evidence type="ECO:0000313" key="2">
    <source>
        <dbReference type="EMBL" id="PKR60222.1"/>
    </source>
</evidence>
<sequence>MYVFIFTTVVIGFAAAGVIMLLFRLLGRKVPKYVIPFTAAIAMFCYMIWDEYSWFDRYASRLPDTVIITQTFADENVFAPWTLITAPINRFTAVDREKVVINPQAPDEKRVTTLLLKKGSTTLALTHLVNCTTGKRGYITDQTSLDQSGFPTAIDEWFDLKPDDPLRAAVCG</sequence>
<keyword evidence="3" id="KW-1185">Reference proteome</keyword>
<reference evidence="2 3" key="1">
    <citation type="submission" date="2017-09" db="EMBL/GenBank/DDBJ databases">
        <title>Biodiversity and function of Thalassospira species in the particle-attached aromatic-hydrocarbon-degrading consortia from the surface seawater of the China South Sea.</title>
        <authorList>
            <person name="Dong C."/>
            <person name="Lai Q."/>
            <person name="Shao Z."/>
        </authorList>
    </citation>
    <scope>NUCLEOTIDE SEQUENCE [LARGE SCALE GENOMIC DNA]</scope>
    <source>
        <strain evidence="2 3">139Z-12</strain>
    </source>
</reference>
<name>A0A2N3LBQ0_9PROT</name>
<dbReference type="AlphaFoldDB" id="A0A2N3LBQ0"/>
<feature type="transmembrane region" description="Helical" evidence="1">
    <location>
        <begin position="33"/>
        <end position="49"/>
    </location>
</feature>
<evidence type="ECO:0000313" key="3">
    <source>
        <dbReference type="Proteomes" id="UP000233332"/>
    </source>
</evidence>
<gene>
    <name evidence="2" type="ORF">COO92_02345</name>
</gene>
<dbReference type="EMBL" id="NXGX01000001">
    <property type="protein sequence ID" value="PKR60222.1"/>
    <property type="molecule type" value="Genomic_DNA"/>
</dbReference>
<accession>A0A2N3LBQ0</accession>
<organism evidence="2 3">
    <name type="scientific">Thalassospira lohafexi</name>
    <dbReference type="NCBI Taxonomy" id="744227"/>
    <lineage>
        <taxon>Bacteria</taxon>
        <taxon>Pseudomonadati</taxon>
        <taxon>Pseudomonadota</taxon>
        <taxon>Alphaproteobacteria</taxon>
        <taxon>Rhodospirillales</taxon>
        <taxon>Thalassospiraceae</taxon>
        <taxon>Thalassospira</taxon>
    </lineage>
</organism>
<evidence type="ECO:0000256" key="1">
    <source>
        <dbReference type="SAM" id="Phobius"/>
    </source>
</evidence>
<feature type="transmembrane region" description="Helical" evidence="1">
    <location>
        <begin position="6"/>
        <end position="26"/>
    </location>
</feature>